<evidence type="ECO:0000313" key="4">
    <source>
        <dbReference type="Proteomes" id="UP000229370"/>
    </source>
</evidence>
<dbReference type="Pfam" id="PF00188">
    <property type="entry name" value="CAP"/>
    <property type="match status" value="1"/>
</dbReference>
<name>A0A2M8GM70_9BACT</name>
<feature type="transmembrane region" description="Helical" evidence="1">
    <location>
        <begin position="18"/>
        <end position="35"/>
    </location>
</feature>
<gene>
    <name evidence="3" type="ORF">CO007_03695</name>
</gene>
<keyword evidence="1" id="KW-0472">Membrane</keyword>
<evidence type="ECO:0000313" key="3">
    <source>
        <dbReference type="EMBL" id="PJC81642.1"/>
    </source>
</evidence>
<proteinExistence type="predicted"/>
<feature type="domain" description="SCP" evidence="2">
    <location>
        <begin position="142"/>
        <end position="249"/>
    </location>
</feature>
<comment type="caution">
    <text evidence="3">The sequence shown here is derived from an EMBL/GenBank/DDBJ whole genome shotgun (WGS) entry which is preliminary data.</text>
</comment>
<dbReference type="AlphaFoldDB" id="A0A2M8GM70"/>
<dbReference type="Gene3D" id="3.40.33.10">
    <property type="entry name" value="CAP"/>
    <property type="match status" value="1"/>
</dbReference>
<dbReference type="InterPro" id="IPR014044">
    <property type="entry name" value="CAP_dom"/>
</dbReference>
<sequence>MVKKNNRQSVNAQETTKLLILFLGLGLVFGLILIFPNKSQQNNNEIKLTNQIVNKRFELDSSTGRIALTPPPQSLHPNSFTQRKIPFKKNQSLTPTITSTTTLIRQSNQDDEEWGIAKQVSTHSWTMKIVLDDKMATPQEILEALNNYRRQHQREALTWDNNLANFAQKRAAYFTYIGKTDEHSGFIDYTNNIENVKTLGFWSLGENSSYGYRMEGVHLIEWVYAADEGHNNNQLDSNWTHVGIGVDGNQTDILFGGDRM</sequence>
<accession>A0A2M8GM70</accession>
<reference evidence="4" key="1">
    <citation type="submission" date="2017-09" db="EMBL/GenBank/DDBJ databases">
        <title>Depth-based differentiation of microbial function through sediment-hosted aquifers and enrichment of novel symbionts in the deep terrestrial subsurface.</title>
        <authorList>
            <person name="Probst A.J."/>
            <person name="Ladd B."/>
            <person name="Jarett J.K."/>
            <person name="Geller-Mcgrath D.E."/>
            <person name="Sieber C.M.K."/>
            <person name="Emerson J.B."/>
            <person name="Anantharaman K."/>
            <person name="Thomas B.C."/>
            <person name="Malmstrom R."/>
            <person name="Stieglmeier M."/>
            <person name="Klingl A."/>
            <person name="Woyke T."/>
            <person name="Ryan C.M."/>
            <person name="Banfield J.F."/>
        </authorList>
    </citation>
    <scope>NUCLEOTIDE SEQUENCE [LARGE SCALE GENOMIC DNA]</scope>
</reference>
<organism evidence="3 4">
    <name type="scientific">Candidatus Roizmanbacteria bacterium CG_4_8_14_3_um_filter_36_10</name>
    <dbReference type="NCBI Taxonomy" id="1974834"/>
    <lineage>
        <taxon>Bacteria</taxon>
        <taxon>Candidatus Roizmaniibacteriota</taxon>
    </lineage>
</organism>
<dbReference type="InterPro" id="IPR035940">
    <property type="entry name" value="CAP_sf"/>
</dbReference>
<keyword evidence="1" id="KW-0812">Transmembrane</keyword>
<evidence type="ECO:0000256" key="1">
    <source>
        <dbReference type="SAM" id="Phobius"/>
    </source>
</evidence>
<dbReference type="EMBL" id="PFQK01000058">
    <property type="protein sequence ID" value="PJC81642.1"/>
    <property type="molecule type" value="Genomic_DNA"/>
</dbReference>
<dbReference type="Proteomes" id="UP000229370">
    <property type="component" value="Unassembled WGS sequence"/>
</dbReference>
<keyword evidence="1" id="KW-1133">Transmembrane helix</keyword>
<dbReference type="SUPFAM" id="SSF55797">
    <property type="entry name" value="PR-1-like"/>
    <property type="match status" value="1"/>
</dbReference>
<dbReference type="CDD" id="cd05379">
    <property type="entry name" value="CAP_bacterial"/>
    <property type="match status" value="1"/>
</dbReference>
<evidence type="ECO:0000259" key="2">
    <source>
        <dbReference type="Pfam" id="PF00188"/>
    </source>
</evidence>
<protein>
    <recommendedName>
        <fullName evidence="2">SCP domain-containing protein</fullName>
    </recommendedName>
</protein>